<evidence type="ECO:0000313" key="2">
    <source>
        <dbReference type="EMBL" id="VFQ73086.1"/>
    </source>
</evidence>
<reference evidence="2 3" key="1">
    <citation type="submission" date="2018-04" db="EMBL/GenBank/DDBJ databases">
        <authorList>
            <person name="Vogel A."/>
        </authorList>
    </citation>
    <scope>NUCLEOTIDE SEQUENCE [LARGE SCALE GENOMIC DNA]</scope>
</reference>
<gene>
    <name evidence="2" type="ORF">CCAM_LOCUS14862</name>
</gene>
<evidence type="ECO:0000256" key="1">
    <source>
        <dbReference type="SAM" id="SignalP"/>
    </source>
</evidence>
<feature type="chain" id="PRO_5019745247" evidence="1">
    <location>
        <begin position="18"/>
        <end position="120"/>
    </location>
</feature>
<feature type="signal peptide" evidence="1">
    <location>
        <begin position="1"/>
        <end position="17"/>
    </location>
</feature>
<keyword evidence="3" id="KW-1185">Reference proteome</keyword>
<sequence length="120" mass="13222">MALLLDFILLLGDSATGICCCPVTAALDLNLNLNLLLLMDAAVILCSPQTLPILRPYVGCWMLDSYCQSKLDRGITSIKGMLLYVDMLLYTEPVIWTSLSMEGTLVKVCLLVFSCIQRIC</sequence>
<accession>A0A484LA40</accession>
<organism evidence="2 3">
    <name type="scientific">Cuscuta campestris</name>
    <dbReference type="NCBI Taxonomy" id="132261"/>
    <lineage>
        <taxon>Eukaryota</taxon>
        <taxon>Viridiplantae</taxon>
        <taxon>Streptophyta</taxon>
        <taxon>Embryophyta</taxon>
        <taxon>Tracheophyta</taxon>
        <taxon>Spermatophyta</taxon>
        <taxon>Magnoliopsida</taxon>
        <taxon>eudicotyledons</taxon>
        <taxon>Gunneridae</taxon>
        <taxon>Pentapetalae</taxon>
        <taxon>asterids</taxon>
        <taxon>lamiids</taxon>
        <taxon>Solanales</taxon>
        <taxon>Convolvulaceae</taxon>
        <taxon>Cuscuteae</taxon>
        <taxon>Cuscuta</taxon>
        <taxon>Cuscuta subgen. Grammica</taxon>
        <taxon>Cuscuta sect. Cleistogrammica</taxon>
    </lineage>
</organism>
<name>A0A484LA40_9ASTE</name>
<dbReference type="AlphaFoldDB" id="A0A484LA40"/>
<dbReference type="EMBL" id="OOIL02001139">
    <property type="protein sequence ID" value="VFQ73086.1"/>
    <property type="molecule type" value="Genomic_DNA"/>
</dbReference>
<dbReference type="Proteomes" id="UP000595140">
    <property type="component" value="Unassembled WGS sequence"/>
</dbReference>
<proteinExistence type="predicted"/>
<protein>
    <submittedName>
        <fullName evidence="2">Uncharacterized protein</fullName>
    </submittedName>
</protein>
<evidence type="ECO:0000313" key="3">
    <source>
        <dbReference type="Proteomes" id="UP000595140"/>
    </source>
</evidence>
<keyword evidence="1" id="KW-0732">Signal</keyword>